<proteinExistence type="inferred from homology"/>
<dbReference type="GO" id="GO:0004553">
    <property type="term" value="F:hydrolase activity, hydrolyzing O-glycosyl compounds"/>
    <property type="evidence" value="ECO:0007669"/>
    <property type="project" value="InterPro"/>
</dbReference>
<dbReference type="Pfam" id="PF00722">
    <property type="entry name" value="Glyco_hydro_16"/>
    <property type="match status" value="1"/>
</dbReference>
<evidence type="ECO:0000313" key="4">
    <source>
        <dbReference type="EMBL" id="CAA9583580.1"/>
    </source>
</evidence>
<dbReference type="AlphaFoldDB" id="A0A6J4VQ11"/>
<reference evidence="4" key="1">
    <citation type="submission" date="2020-02" db="EMBL/GenBank/DDBJ databases">
        <authorList>
            <person name="Meier V. D."/>
        </authorList>
    </citation>
    <scope>NUCLEOTIDE SEQUENCE</scope>
    <source>
        <strain evidence="4">AVDCRST_MAG81</strain>
    </source>
</reference>
<dbReference type="SUPFAM" id="SSF49899">
    <property type="entry name" value="Concanavalin A-like lectins/glucanases"/>
    <property type="match status" value="1"/>
</dbReference>
<gene>
    <name evidence="4" type="ORF">AVDCRST_MAG81-3397</name>
</gene>
<sequence length="284" mass="33348">MRIALRVLIACIVLFTQTPITPASAQATSDSAISYKGRKLVWADEFTKNGRPSRRNWTYETGFVRNRELQWYQPNNAWCQDGLLIIEARRERKRNPNYDPNYNPKGSNWRAPRQYAEYTSASLMTKGLHAWKYGTFEMRARIDTRKGLWPSFWTLGVAGKWPRNGEIDILEYYLGALHANVWWGWVKKWDLSRKPIADFNDPNWSKKFHVWRMDWNAYRINIFVDDILLNTTELKNTYDGHGKNPLRKPHYLLLNMAVGGRNGGNSSNTTFPARFEVDYVRVYQ</sequence>
<accession>A0A6J4VQ11</accession>
<dbReference type="PANTHER" id="PTHR10963:SF55">
    <property type="entry name" value="GLYCOSIDE HYDROLASE FAMILY 16 PROTEIN"/>
    <property type="match status" value="1"/>
</dbReference>
<keyword evidence="2" id="KW-0732">Signal</keyword>
<evidence type="ECO:0000256" key="1">
    <source>
        <dbReference type="ARBA" id="ARBA00006865"/>
    </source>
</evidence>
<comment type="similarity">
    <text evidence="1">Belongs to the glycosyl hydrolase 16 family.</text>
</comment>
<feature type="domain" description="GH16" evidence="3">
    <location>
        <begin position="13"/>
        <end position="284"/>
    </location>
</feature>
<protein>
    <submittedName>
        <fullName evidence="4">GH16</fullName>
    </submittedName>
</protein>
<feature type="signal peptide" evidence="2">
    <location>
        <begin position="1"/>
        <end position="25"/>
    </location>
</feature>
<dbReference type="EMBL" id="CADCWO010000184">
    <property type="protein sequence ID" value="CAA9583580.1"/>
    <property type="molecule type" value="Genomic_DNA"/>
</dbReference>
<feature type="chain" id="PRO_5027085018" evidence="2">
    <location>
        <begin position="26"/>
        <end position="284"/>
    </location>
</feature>
<evidence type="ECO:0000259" key="3">
    <source>
        <dbReference type="PROSITE" id="PS51762"/>
    </source>
</evidence>
<dbReference type="InterPro" id="IPR013320">
    <property type="entry name" value="ConA-like_dom_sf"/>
</dbReference>
<organism evidence="4">
    <name type="scientific">uncultured Synechococcales cyanobacterium</name>
    <dbReference type="NCBI Taxonomy" id="1936017"/>
    <lineage>
        <taxon>Bacteria</taxon>
        <taxon>Bacillati</taxon>
        <taxon>Cyanobacteriota</taxon>
        <taxon>Cyanophyceae</taxon>
        <taxon>Synechococcales</taxon>
        <taxon>environmental samples</taxon>
    </lineage>
</organism>
<dbReference type="CDD" id="cd08023">
    <property type="entry name" value="GH16_laminarinase_like"/>
    <property type="match status" value="1"/>
</dbReference>
<dbReference type="InterPro" id="IPR000757">
    <property type="entry name" value="Beta-glucanase-like"/>
</dbReference>
<dbReference type="Gene3D" id="2.60.120.200">
    <property type="match status" value="1"/>
</dbReference>
<dbReference type="InterPro" id="IPR050546">
    <property type="entry name" value="Glycosyl_Hydrlase_16"/>
</dbReference>
<evidence type="ECO:0000256" key="2">
    <source>
        <dbReference type="SAM" id="SignalP"/>
    </source>
</evidence>
<dbReference type="PROSITE" id="PS51762">
    <property type="entry name" value="GH16_2"/>
    <property type="match status" value="1"/>
</dbReference>
<dbReference type="PANTHER" id="PTHR10963">
    <property type="entry name" value="GLYCOSYL HYDROLASE-RELATED"/>
    <property type="match status" value="1"/>
</dbReference>
<dbReference type="GO" id="GO:0005975">
    <property type="term" value="P:carbohydrate metabolic process"/>
    <property type="evidence" value="ECO:0007669"/>
    <property type="project" value="InterPro"/>
</dbReference>
<name>A0A6J4VQ11_9CYAN</name>